<gene>
    <name evidence="2" type="ORF">A2519_14095</name>
</gene>
<organism evidence="2 3">
    <name type="scientific">Candidatus Raymondbacteria bacterium RIFOXYD12_FULL_49_13</name>
    <dbReference type="NCBI Taxonomy" id="1817890"/>
    <lineage>
        <taxon>Bacteria</taxon>
        <taxon>Raymondiibacteriota</taxon>
    </lineage>
</organism>
<dbReference type="EMBL" id="MFYX01000011">
    <property type="protein sequence ID" value="OGK07255.1"/>
    <property type="molecule type" value="Genomic_DNA"/>
</dbReference>
<dbReference type="PANTHER" id="PTHR34504:SF2">
    <property type="entry name" value="UPF0150 PROTEIN SSL0259"/>
    <property type="match status" value="1"/>
</dbReference>
<name>A0A1F7FKL4_UNCRA</name>
<proteinExistence type="predicted"/>
<dbReference type="InterPro" id="IPR051404">
    <property type="entry name" value="TA_system_antitoxin"/>
</dbReference>
<dbReference type="InterPro" id="IPR031807">
    <property type="entry name" value="HicB-like"/>
</dbReference>
<dbReference type="SUPFAM" id="SSF143100">
    <property type="entry name" value="TTHA1013/TTHA0281-like"/>
    <property type="match status" value="1"/>
</dbReference>
<evidence type="ECO:0000259" key="1">
    <source>
        <dbReference type="Pfam" id="PF15919"/>
    </source>
</evidence>
<comment type="caution">
    <text evidence="2">The sequence shown here is derived from an EMBL/GenBank/DDBJ whole genome shotgun (WGS) entry which is preliminary data.</text>
</comment>
<dbReference type="PANTHER" id="PTHR34504">
    <property type="entry name" value="ANTITOXIN HICB"/>
    <property type="match status" value="1"/>
</dbReference>
<reference evidence="2 3" key="1">
    <citation type="journal article" date="2016" name="Nat. Commun.">
        <title>Thousands of microbial genomes shed light on interconnected biogeochemical processes in an aquifer system.</title>
        <authorList>
            <person name="Anantharaman K."/>
            <person name="Brown C.T."/>
            <person name="Hug L.A."/>
            <person name="Sharon I."/>
            <person name="Castelle C.J."/>
            <person name="Probst A.J."/>
            <person name="Thomas B.C."/>
            <person name="Singh A."/>
            <person name="Wilkins M.J."/>
            <person name="Karaoz U."/>
            <person name="Brodie E.L."/>
            <person name="Williams K.H."/>
            <person name="Hubbard S.S."/>
            <person name="Banfield J.F."/>
        </authorList>
    </citation>
    <scope>NUCLEOTIDE SEQUENCE [LARGE SCALE GENOMIC DNA]</scope>
</reference>
<accession>A0A1F7FKL4</accession>
<feature type="domain" description="HicB-like antitoxin of toxin-antitoxin system" evidence="1">
    <location>
        <begin position="12"/>
        <end position="75"/>
    </location>
</feature>
<dbReference type="InterPro" id="IPR035069">
    <property type="entry name" value="TTHA1013/TTHA0281-like"/>
</dbReference>
<evidence type="ECO:0000313" key="3">
    <source>
        <dbReference type="Proteomes" id="UP000179243"/>
    </source>
</evidence>
<dbReference type="Gene3D" id="3.30.160.250">
    <property type="match status" value="1"/>
</dbReference>
<protein>
    <recommendedName>
        <fullName evidence="1">HicB-like antitoxin of toxin-antitoxin system domain-containing protein</fullName>
    </recommendedName>
</protein>
<dbReference type="AlphaFoldDB" id="A0A1F7FKL4"/>
<evidence type="ECO:0000313" key="2">
    <source>
        <dbReference type="EMBL" id="OGK07255.1"/>
    </source>
</evidence>
<dbReference type="Proteomes" id="UP000179243">
    <property type="component" value="Unassembled WGS sequence"/>
</dbReference>
<dbReference type="Pfam" id="PF15919">
    <property type="entry name" value="HicB_lk_antitox"/>
    <property type="match status" value="1"/>
</dbReference>
<sequence length="78" mass="8667">MLKKVREVNRFLVVIEKIGNNFSAYSPDLPGCIATGDTQGETEQNMYEAIRMHVEGLKEDHLPIPPSSSFAEYIAVAV</sequence>